<dbReference type="AlphaFoldDB" id="A0A108UC65"/>
<evidence type="ECO:0000313" key="3">
    <source>
        <dbReference type="Proteomes" id="UP000023435"/>
    </source>
</evidence>
<feature type="compositionally biased region" description="Low complexity" evidence="1">
    <location>
        <begin position="31"/>
        <end position="55"/>
    </location>
</feature>
<protein>
    <recommendedName>
        <fullName evidence="4">HEAT repeat domain-containing protein</fullName>
    </recommendedName>
</protein>
<name>A0A108UC65_9GAMM</name>
<dbReference type="OrthoDB" id="6021902at2"/>
<dbReference type="Pfam" id="PF13646">
    <property type="entry name" value="HEAT_2"/>
    <property type="match status" value="1"/>
</dbReference>
<evidence type="ECO:0000256" key="1">
    <source>
        <dbReference type="SAM" id="MobiDB-lite"/>
    </source>
</evidence>
<evidence type="ECO:0008006" key="4">
    <source>
        <dbReference type="Google" id="ProtNLM"/>
    </source>
</evidence>
<dbReference type="Proteomes" id="UP000023435">
    <property type="component" value="Unassembled WGS sequence"/>
</dbReference>
<reference evidence="2 3" key="1">
    <citation type="journal article" date="2014" name="Genome Announc.">
        <title>Draft Genome Sequence of Lysobacter capsici AZ78, a Bacterium Antagonistic to Plant-Pathogenic Oomycetes.</title>
        <authorList>
            <person name="Puopolo G."/>
            <person name="Sonego P."/>
            <person name="Engelen K."/>
            <person name="Pertot I."/>
        </authorList>
    </citation>
    <scope>NUCLEOTIDE SEQUENCE [LARGE SCALE GENOMIC DNA]</scope>
    <source>
        <strain evidence="2 3">AZ78</strain>
    </source>
</reference>
<dbReference type="InterPro" id="IPR016024">
    <property type="entry name" value="ARM-type_fold"/>
</dbReference>
<proteinExistence type="predicted"/>
<dbReference type="SUPFAM" id="SSF48371">
    <property type="entry name" value="ARM repeat"/>
    <property type="match status" value="1"/>
</dbReference>
<comment type="caution">
    <text evidence="2">The sequence shown here is derived from an EMBL/GenBank/DDBJ whole genome shotgun (WGS) entry which is preliminary data.</text>
</comment>
<accession>A0A108UC65</accession>
<dbReference type="Gene3D" id="1.25.10.10">
    <property type="entry name" value="Leucine-rich Repeat Variant"/>
    <property type="match status" value="1"/>
</dbReference>
<sequence length="313" mass="33665">MKPIPLGFALLAAALFGGVVGSLITRASTASSAAPSTPPASIAARGHAHAAQTRANGGNHAPDGYGATATPPNDSERMIQRARRDPAYLRELLRDYSFKTELDKRGALLAVLQAVANDEVLRLARQLADSGDPESRRNGLDLLKAFSLDQPQVRELLSRQLQAERDPAMLKNLVDMLAPTVVASEDAAPLLERLSELRQHPDPAVRASAVVQSVQWNKHAGNEEILQRAMLDPDLSVRQAAIAGINASSTRSDRLKDSLLALAADPQTDAETRNSAVFALQNFAMNRGEYALYRKAAAQAVDGDGHEREYPGR</sequence>
<evidence type="ECO:0000313" key="2">
    <source>
        <dbReference type="EMBL" id="KWS06508.1"/>
    </source>
</evidence>
<keyword evidence="3" id="KW-1185">Reference proteome</keyword>
<dbReference type="InterPro" id="IPR011989">
    <property type="entry name" value="ARM-like"/>
</dbReference>
<feature type="region of interest" description="Disordered" evidence="1">
    <location>
        <begin position="31"/>
        <end position="78"/>
    </location>
</feature>
<dbReference type="RefSeq" id="WP_036106665.1">
    <property type="nucleotide sequence ID" value="NZ_JAJA02000001.1"/>
</dbReference>
<gene>
    <name evidence="2" type="ORF">AZ78_4064</name>
</gene>
<organism evidence="2 3">
    <name type="scientific">Lysobacter capsici AZ78</name>
    <dbReference type="NCBI Taxonomy" id="1444315"/>
    <lineage>
        <taxon>Bacteria</taxon>
        <taxon>Pseudomonadati</taxon>
        <taxon>Pseudomonadota</taxon>
        <taxon>Gammaproteobacteria</taxon>
        <taxon>Lysobacterales</taxon>
        <taxon>Lysobacteraceae</taxon>
        <taxon>Lysobacter</taxon>
    </lineage>
</organism>
<dbReference type="EMBL" id="JAJA02000001">
    <property type="protein sequence ID" value="KWS06508.1"/>
    <property type="molecule type" value="Genomic_DNA"/>
</dbReference>